<evidence type="ECO:0000256" key="6">
    <source>
        <dbReference type="SAM" id="Phobius"/>
    </source>
</evidence>
<organism evidence="8 9">
    <name type="scientific">Eiseniibacteriota bacterium</name>
    <dbReference type="NCBI Taxonomy" id="2212470"/>
    <lineage>
        <taxon>Bacteria</taxon>
        <taxon>Candidatus Eiseniibacteriota</taxon>
    </lineage>
</organism>
<keyword evidence="5 6" id="KW-0472">Membrane</keyword>
<reference evidence="8 9" key="1">
    <citation type="journal article" date="2019" name="Nat. Microbiol.">
        <title>Mediterranean grassland soil C-N compound turnover is dependent on rainfall and depth, and is mediated by genomically divergent microorganisms.</title>
        <authorList>
            <person name="Diamond S."/>
            <person name="Andeer P.F."/>
            <person name="Li Z."/>
            <person name="Crits-Christoph A."/>
            <person name="Burstein D."/>
            <person name="Anantharaman K."/>
            <person name="Lane K.R."/>
            <person name="Thomas B.C."/>
            <person name="Pan C."/>
            <person name="Northen T.R."/>
            <person name="Banfield J.F."/>
        </authorList>
    </citation>
    <scope>NUCLEOTIDE SEQUENCE [LARGE SCALE GENOMIC DNA]</scope>
    <source>
        <strain evidence="8">WS_10</strain>
    </source>
</reference>
<evidence type="ECO:0000256" key="2">
    <source>
        <dbReference type="ARBA" id="ARBA00007362"/>
    </source>
</evidence>
<keyword evidence="4 6" id="KW-1133">Transmembrane helix</keyword>
<dbReference type="GO" id="GO:0016020">
    <property type="term" value="C:membrane"/>
    <property type="evidence" value="ECO:0007669"/>
    <property type="project" value="UniProtKB-SubCell"/>
</dbReference>
<comment type="caution">
    <text evidence="8">The sequence shown here is derived from an EMBL/GenBank/DDBJ whole genome shotgun (WGS) entry which is preliminary data.</text>
</comment>
<dbReference type="Gene3D" id="1.10.3730.20">
    <property type="match status" value="1"/>
</dbReference>
<dbReference type="AlphaFoldDB" id="A0A538U0E5"/>
<dbReference type="SUPFAM" id="SSF103481">
    <property type="entry name" value="Multidrug resistance efflux transporter EmrE"/>
    <property type="match status" value="1"/>
</dbReference>
<dbReference type="EMBL" id="VBPA01000306">
    <property type="protein sequence ID" value="TMQ69376.1"/>
    <property type="molecule type" value="Genomic_DNA"/>
</dbReference>
<proteinExistence type="inferred from homology"/>
<feature type="transmembrane region" description="Helical" evidence="6">
    <location>
        <begin position="15"/>
        <end position="36"/>
    </location>
</feature>
<dbReference type="Proteomes" id="UP000319836">
    <property type="component" value="Unassembled WGS sequence"/>
</dbReference>
<feature type="domain" description="EamA" evidence="7">
    <location>
        <begin position="12"/>
        <end position="88"/>
    </location>
</feature>
<dbReference type="PANTHER" id="PTHR32322:SF2">
    <property type="entry name" value="EAMA DOMAIN-CONTAINING PROTEIN"/>
    <property type="match status" value="1"/>
</dbReference>
<evidence type="ECO:0000256" key="5">
    <source>
        <dbReference type="ARBA" id="ARBA00023136"/>
    </source>
</evidence>
<feature type="non-terminal residue" evidence="8">
    <location>
        <position position="1"/>
    </location>
</feature>
<name>A0A538U0E5_UNCEI</name>
<evidence type="ECO:0000256" key="1">
    <source>
        <dbReference type="ARBA" id="ARBA00004141"/>
    </source>
</evidence>
<dbReference type="InterPro" id="IPR037185">
    <property type="entry name" value="EmrE-like"/>
</dbReference>
<accession>A0A538U0E5</accession>
<evidence type="ECO:0000313" key="9">
    <source>
        <dbReference type="Proteomes" id="UP000319836"/>
    </source>
</evidence>
<evidence type="ECO:0000256" key="4">
    <source>
        <dbReference type="ARBA" id="ARBA00022989"/>
    </source>
</evidence>
<evidence type="ECO:0000256" key="3">
    <source>
        <dbReference type="ARBA" id="ARBA00022692"/>
    </source>
</evidence>
<gene>
    <name evidence="8" type="ORF">E6K80_11945</name>
</gene>
<evidence type="ECO:0000313" key="8">
    <source>
        <dbReference type="EMBL" id="TMQ69376.1"/>
    </source>
</evidence>
<dbReference type="Pfam" id="PF00892">
    <property type="entry name" value="EamA"/>
    <property type="match status" value="1"/>
</dbReference>
<dbReference type="InterPro" id="IPR000620">
    <property type="entry name" value="EamA_dom"/>
</dbReference>
<comment type="similarity">
    <text evidence="2">Belongs to the EamA transporter family.</text>
</comment>
<evidence type="ECO:0000259" key="7">
    <source>
        <dbReference type="Pfam" id="PF00892"/>
    </source>
</evidence>
<protein>
    <submittedName>
        <fullName evidence="8">DMT family transporter</fullName>
    </submittedName>
</protein>
<feature type="transmembrane region" description="Helical" evidence="6">
    <location>
        <begin position="71"/>
        <end position="88"/>
    </location>
</feature>
<keyword evidence="3 6" id="KW-0812">Transmembrane</keyword>
<feature type="transmembrane region" description="Helical" evidence="6">
    <location>
        <begin position="48"/>
        <end position="65"/>
    </location>
</feature>
<comment type="subcellular location">
    <subcellularLocation>
        <location evidence="1">Membrane</location>
        <topology evidence="1">Multi-pass membrane protein</topology>
    </subcellularLocation>
</comment>
<sequence>IAAVQLPSVLPSSNVVASVLILAVVCTAAAFLAFAALIDEIGPVRATVITYVNPAVAAILGVLVLNETFTVGMGLGFALVVVGLTLATRPGRTAPEPRAAAVDGLLRPVGD</sequence>
<dbReference type="InterPro" id="IPR050638">
    <property type="entry name" value="AA-Vitamin_Transporters"/>
</dbReference>
<dbReference type="PANTHER" id="PTHR32322">
    <property type="entry name" value="INNER MEMBRANE TRANSPORTER"/>
    <property type="match status" value="1"/>
</dbReference>